<evidence type="ECO:0000256" key="2">
    <source>
        <dbReference type="ARBA" id="ARBA00005988"/>
    </source>
</evidence>
<dbReference type="GO" id="GO:0008270">
    <property type="term" value="F:zinc ion binding"/>
    <property type="evidence" value="ECO:0007669"/>
    <property type="project" value="InterPro"/>
</dbReference>
<proteinExistence type="inferred from homology"/>
<evidence type="ECO:0000256" key="5">
    <source>
        <dbReference type="ARBA" id="ARBA00022833"/>
    </source>
</evidence>
<evidence type="ECO:0000259" key="8">
    <source>
        <dbReference type="PROSITE" id="PS52035"/>
    </source>
</evidence>
<sequence>MHLPRPRSRRSGRIVLGGALATTLAATLVAPALSTTATGRSQAAPDDRVQVVMVDAPTVAKRNQVLALGLDPTEHANRKGIEVVLYGDKDAETLREAGFSWDVEVRDLRAQMQAQREADEAYAASVDESPLPSGRTSYRTYDEYLADMEMLADRYPRLTKPITLENETVLGEEIHGLEITKNADDVKDGKPVFLLLGAHHAREWPSSEHTLEFGFEMLESYAAKDQRAIRLMEGLRLIIVPIVNVDGFQVSRNADPMGDFSQFDYEMKRKNCSISENTPEQYRGGTCDDNPAGRLRGTDLNRNYPGFWGGGGASTNWSNDTYRGDGPGSEPESDAIRKLISDRAVTMMISNHTYSNLVLRPPAIASTGKAPDEPALKELGDSMAAANGYTSQASYQLYDTSGSTEDWSYWITGGYGYTFEIGPDGFHPAYEDAVVNEYIGQTEAAGGAGGNRVAYYRAAQTAMNPEHHSVIKGKAPKGHEITVSKTHISPTSPVIQPDGSTGAQIYYEDTLTNRYASDGGRFTMDVNPSTRPLVVGRYGRDPEAPPQGDIALTNPDGVPAVGGVEETTFEVTGLPEADNGFATVSFEWPSDDAEAYDWDFFIEGPDGETVGSGATLANPEVVTIPDPVPGTYTVVANNYAGGDAEHDWTGEVTFQSPEPPQYSGIKEAWQLTCTRRNKIVSSREVIVDRGETVNVGNACVTRKRRR</sequence>
<dbReference type="GO" id="GO:0006508">
    <property type="term" value="P:proteolysis"/>
    <property type="evidence" value="ECO:0007669"/>
    <property type="project" value="UniProtKB-KW"/>
</dbReference>
<dbReference type="SUPFAM" id="SSF53187">
    <property type="entry name" value="Zn-dependent exopeptidases"/>
    <property type="match status" value="1"/>
</dbReference>
<dbReference type="Gene3D" id="2.60.120.380">
    <property type="match status" value="1"/>
</dbReference>
<keyword evidence="10" id="KW-1185">Reference proteome</keyword>
<dbReference type="Proteomes" id="UP000294894">
    <property type="component" value="Chromosome"/>
</dbReference>
<dbReference type="SMART" id="SM00631">
    <property type="entry name" value="Zn_pept"/>
    <property type="match status" value="1"/>
</dbReference>
<evidence type="ECO:0000256" key="1">
    <source>
        <dbReference type="ARBA" id="ARBA00001947"/>
    </source>
</evidence>
<dbReference type="PANTHER" id="PTHR11705">
    <property type="entry name" value="PROTEASE FAMILY M14 CARBOXYPEPTIDASE A,B"/>
    <property type="match status" value="1"/>
</dbReference>
<keyword evidence="6" id="KW-0482">Metalloprotease</keyword>
<dbReference type="PANTHER" id="PTHR11705:SF143">
    <property type="entry name" value="SLL0236 PROTEIN"/>
    <property type="match status" value="1"/>
</dbReference>
<gene>
    <name evidence="9" type="ORF">EXE57_08315</name>
</gene>
<evidence type="ECO:0000256" key="3">
    <source>
        <dbReference type="ARBA" id="ARBA00022670"/>
    </source>
</evidence>
<evidence type="ECO:0000313" key="10">
    <source>
        <dbReference type="Proteomes" id="UP000294894"/>
    </source>
</evidence>
<dbReference type="AlphaFoldDB" id="A0A4V1BDU0"/>
<keyword evidence="3" id="KW-0645">Protease</keyword>
<dbReference type="GO" id="GO:0004181">
    <property type="term" value="F:metallocarboxypeptidase activity"/>
    <property type="evidence" value="ECO:0007669"/>
    <property type="project" value="InterPro"/>
</dbReference>
<feature type="domain" description="Peptidase M14" evidence="8">
    <location>
        <begin position="137"/>
        <end position="457"/>
    </location>
</feature>
<evidence type="ECO:0000256" key="4">
    <source>
        <dbReference type="ARBA" id="ARBA00022801"/>
    </source>
</evidence>
<dbReference type="PROSITE" id="PS52035">
    <property type="entry name" value="PEPTIDASE_M14"/>
    <property type="match status" value="1"/>
</dbReference>
<organism evidence="9 10">
    <name type="scientific">Nocardioides euryhalodurans</name>
    <dbReference type="NCBI Taxonomy" id="2518370"/>
    <lineage>
        <taxon>Bacteria</taxon>
        <taxon>Bacillati</taxon>
        <taxon>Actinomycetota</taxon>
        <taxon>Actinomycetes</taxon>
        <taxon>Propionibacteriales</taxon>
        <taxon>Nocardioidaceae</taxon>
        <taxon>Nocardioides</taxon>
    </lineage>
</organism>
<dbReference type="OrthoDB" id="5240362at2"/>
<dbReference type="KEGG" id="noy:EXE57_08315"/>
<comment type="similarity">
    <text evidence="2 7">Belongs to the peptidase M14 family.</text>
</comment>
<accession>A0A4V1BDU0</accession>
<keyword evidence="5" id="KW-0862">Zinc</keyword>
<name>A0A4V1BDU0_9ACTN</name>
<dbReference type="EMBL" id="CP038267">
    <property type="protein sequence ID" value="QBR92292.1"/>
    <property type="molecule type" value="Genomic_DNA"/>
</dbReference>
<protein>
    <submittedName>
        <fullName evidence="9">Peptidase M14</fullName>
    </submittedName>
</protein>
<evidence type="ECO:0000256" key="6">
    <source>
        <dbReference type="ARBA" id="ARBA00023049"/>
    </source>
</evidence>
<dbReference type="Gene3D" id="3.40.630.10">
    <property type="entry name" value="Zn peptidases"/>
    <property type="match status" value="1"/>
</dbReference>
<dbReference type="InterPro" id="IPR000834">
    <property type="entry name" value="Peptidase_M14"/>
</dbReference>
<keyword evidence="4" id="KW-0378">Hydrolase</keyword>
<dbReference type="GO" id="GO:0005615">
    <property type="term" value="C:extracellular space"/>
    <property type="evidence" value="ECO:0007669"/>
    <property type="project" value="TreeGrafter"/>
</dbReference>
<evidence type="ECO:0000256" key="7">
    <source>
        <dbReference type="PROSITE-ProRule" id="PRU01379"/>
    </source>
</evidence>
<dbReference type="InterPro" id="IPR033810">
    <property type="entry name" value="Carboxypeptidase_T"/>
</dbReference>
<feature type="active site" description="Proton donor/acceptor" evidence="7">
    <location>
        <position position="420"/>
    </location>
</feature>
<dbReference type="Pfam" id="PF00246">
    <property type="entry name" value="Peptidase_M14"/>
    <property type="match status" value="1"/>
</dbReference>
<reference evidence="9 10" key="1">
    <citation type="submission" date="2019-03" db="EMBL/GenBank/DDBJ databases">
        <title>Three New Species of Nocardioides, Nocardioides euryhalodurans sp. nov., Nocardioides seonyuensis sp. nov. and Nocardioides eburneoflavus sp. nov., Iolated from Soil.</title>
        <authorList>
            <person name="Roh S.G."/>
            <person name="Lee C."/>
            <person name="Kim M.-K."/>
            <person name="Kim S.B."/>
        </authorList>
    </citation>
    <scope>NUCLEOTIDE SEQUENCE [LARGE SCALE GENOMIC DNA]</scope>
    <source>
        <strain evidence="9 10">MMS17-SY117</strain>
    </source>
</reference>
<evidence type="ECO:0000313" key="9">
    <source>
        <dbReference type="EMBL" id="QBR92292.1"/>
    </source>
</evidence>
<comment type="cofactor">
    <cofactor evidence="1">
        <name>Zn(2+)</name>
        <dbReference type="ChEBI" id="CHEBI:29105"/>
    </cofactor>
</comment>
<dbReference type="RefSeq" id="WP_135076271.1">
    <property type="nucleotide sequence ID" value="NZ_CP038267.1"/>
</dbReference>
<dbReference type="CDD" id="cd03859">
    <property type="entry name" value="M14_CPT"/>
    <property type="match status" value="1"/>
</dbReference>